<gene>
    <name evidence="5" type="ORF">Theos_2023</name>
</gene>
<dbReference type="eggNOG" id="COG2154">
    <property type="taxonomic scope" value="Bacteria"/>
</dbReference>
<comment type="catalytic activity">
    <reaction evidence="1">
        <text>(4aS,6R)-4a-hydroxy-L-erythro-5,6,7,8-tetrahydrobiopterin = (6R)-L-erythro-6,7-dihydrobiopterin + H2O</text>
        <dbReference type="Rhea" id="RHEA:11920"/>
        <dbReference type="ChEBI" id="CHEBI:15377"/>
        <dbReference type="ChEBI" id="CHEBI:15642"/>
        <dbReference type="ChEBI" id="CHEBI:43120"/>
        <dbReference type="EC" id="4.2.1.96"/>
    </reaction>
</comment>
<reference evidence="5 6" key="1">
    <citation type="journal article" date="2013" name="Genome Announc.">
        <title>Whole Genome Sequencing of Thermus oshimai JL-2 and Thermus thermophilus JL-18, Incomplete Denitrifiers from the United States Great Basin.</title>
        <authorList>
            <person name="Murugapiran S.K."/>
            <person name="Huntemann M."/>
            <person name="Wei C.L."/>
            <person name="Han J."/>
            <person name="Detter J.C."/>
            <person name="Han C.S."/>
            <person name="Erkkila T.H."/>
            <person name="Teshima H."/>
            <person name="Chen A."/>
            <person name="Kyrpides N."/>
            <person name="Mavrommatis K."/>
            <person name="Markowitz V."/>
            <person name="Szeto E."/>
            <person name="Ivanova N."/>
            <person name="Pagani I."/>
            <person name="Lam J."/>
            <person name="McDonald A.I."/>
            <person name="Dodsworth J.A."/>
            <person name="Pati A."/>
            <person name="Goodwin L."/>
            <person name="Peters L."/>
            <person name="Pitluck S."/>
            <person name="Woyke T."/>
            <person name="Hedlund B.P."/>
        </authorList>
    </citation>
    <scope>NUCLEOTIDE SEQUENCE</scope>
    <source>
        <strain evidence="5 6">JL-2</strain>
    </source>
</reference>
<evidence type="ECO:0000256" key="1">
    <source>
        <dbReference type="ARBA" id="ARBA00001554"/>
    </source>
</evidence>
<organism evidence="5 6">
    <name type="scientific">Thermus oshimai JL-2</name>
    <dbReference type="NCBI Taxonomy" id="751945"/>
    <lineage>
        <taxon>Bacteria</taxon>
        <taxon>Thermotogati</taxon>
        <taxon>Deinococcota</taxon>
        <taxon>Deinococci</taxon>
        <taxon>Thermales</taxon>
        <taxon>Thermaceae</taxon>
        <taxon>Thermus</taxon>
    </lineage>
</organism>
<dbReference type="GO" id="GO:0008124">
    <property type="term" value="F:4-alpha-hydroxytetrahydrobiopterin dehydratase activity"/>
    <property type="evidence" value="ECO:0007669"/>
    <property type="project" value="UniProtKB-EC"/>
</dbReference>
<sequence>MDWQVLENPERLYKEFRFRDFREALAFADRVGALAEEKGHHPRLTVEWGRVTVEWWTHTKGGVTERDREMARLTDGLYVP</sequence>
<protein>
    <recommendedName>
        <fullName evidence="3">4a-hydroxytetrahydrobiopterin dehydratase</fullName>
        <ecNumber evidence="3">4.2.1.96</ecNumber>
    </recommendedName>
</protein>
<dbReference type="EC" id="4.2.1.96" evidence="3"/>
<dbReference type="EMBL" id="CP003249">
    <property type="protein sequence ID" value="AFV77023.1"/>
    <property type="molecule type" value="Genomic_DNA"/>
</dbReference>
<dbReference type="CDD" id="cd00913">
    <property type="entry name" value="PCD_DCoH_subfamily_a"/>
    <property type="match status" value="1"/>
</dbReference>
<evidence type="ECO:0000256" key="4">
    <source>
        <dbReference type="ARBA" id="ARBA00023239"/>
    </source>
</evidence>
<dbReference type="InterPro" id="IPR050376">
    <property type="entry name" value="Pterin-4-alpha-carb_dehyd"/>
</dbReference>
<dbReference type="HOGENOM" id="CLU_081974_4_5_0"/>
<dbReference type="Pfam" id="PF01329">
    <property type="entry name" value="Pterin_4a"/>
    <property type="match status" value="1"/>
</dbReference>
<dbReference type="Gene3D" id="3.30.1360.20">
    <property type="entry name" value="Transcriptional coactivator/pterin dehydratase"/>
    <property type="match status" value="1"/>
</dbReference>
<comment type="similarity">
    <text evidence="2">Belongs to the pterin-4-alpha-carbinolamine dehydratase family.</text>
</comment>
<evidence type="ECO:0000313" key="6">
    <source>
        <dbReference type="Proteomes" id="UP000000211"/>
    </source>
</evidence>
<keyword evidence="6" id="KW-1185">Reference proteome</keyword>
<dbReference type="RefSeq" id="WP_016330201.1">
    <property type="nucleotide sequence ID" value="NC_019386.1"/>
</dbReference>
<name>K7QYE7_THEOS</name>
<dbReference type="OrthoDB" id="9800108at2"/>
<dbReference type="InterPro" id="IPR036428">
    <property type="entry name" value="PCD_sf"/>
</dbReference>
<proteinExistence type="inferred from homology"/>
<dbReference type="InterPro" id="IPR001533">
    <property type="entry name" value="Pterin_deHydtase"/>
</dbReference>
<evidence type="ECO:0000256" key="2">
    <source>
        <dbReference type="ARBA" id="ARBA00006472"/>
    </source>
</evidence>
<dbReference type="Proteomes" id="UP000000211">
    <property type="component" value="Chromosome"/>
</dbReference>
<dbReference type="PANTHER" id="PTHR42805">
    <property type="entry name" value="PTERIN-4-ALPHA-CARBINOLAMINE DEHYDRATASE-RELATED"/>
    <property type="match status" value="1"/>
</dbReference>
<evidence type="ECO:0000313" key="5">
    <source>
        <dbReference type="EMBL" id="AFV77023.1"/>
    </source>
</evidence>
<dbReference type="PANTHER" id="PTHR42805:SF1">
    <property type="entry name" value="PTERIN-4-ALPHA-CARBINOLAMINE DEHYDRATASE-RELATED"/>
    <property type="match status" value="1"/>
</dbReference>
<dbReference type="PATRIC" id="fig|751945.3.peg.1971"/>
<dbReference type="KEGG" id="tos:Theos_2023"/>
<accession>K7QYE7</accession>
<dbReference type="STRING" id="751945.Theos_2023"/>
<keyword evidence="4" id="KW-0456">Lyase</keyword>
<evidence type="ECO:0000256" key="3">
    <source>
        <dbReference type="ARBA" id="ARBA00013252"/>
    </source>
</evidence>
<dbReference type="GO" id="GO:0006729">
    <property type="term" value="P:tetrahydrobiopterin biosynthetic process"/>
    <property type="evidence" value="ECO:0007669"/>
    <property type="project" value="InterPro"/>
</dbReference>
<dbReference type="AlphaFoldDB" id="K7QYE7"/>
<dbReference type="SUPFAM" id="SSF55248">
    <property type="entry name" value="PCD-like"/>
    <property type="match status" value="1"/>
</dbReference>